<dbReference type="InterPro" id="IPR029044">
    <property type="entry name" value="Nucleotide-diphossugar_trans"/>
</dbReference>
<dbReference type="InterPro" id="IPR051161">
    <property type="entry name" value="Mannose-6P_isomerase_type2"/>
</dbReference>
<dbReference type="EC" id="2.7.7.13" evidence="2"/>
<keyword evidence="6" id="KW-0342">GTP-binding</keyword>
<dbReference type="PANTHER" id="PTHR46390">
    <property type="entry name" value="MANNOSE-1-PHOSPHATE GUANYLYLTRANSFERASE"/>
    <property type="match status" value="1"/>
</dbReference>
<name>A0A9D9NCA1_9BACT</name>
<evidence type="ECO:0000256" key="4">
    <source>
        <dbReference type="ARBA" id="ARBA00022695"/>
    </source>
</evidence>
<dbReference type="CDD" id="cd02509">
    <property type="entry name" value="GDP-M1P_Guanylyltransferase"/>
    <property type="match status" value="1"/>
</dbReference>
<gene>
    <name evidence="9" type="ORF">IAB99_08950</name>
</gene>
<keyword evidence="5" id="KW-0547">Nucleotide-binding</keyword>
<dbReference type="GO" id="GO:0009298">
    <property type="term" value="P:GDP-mannose biosynthetic process"/>
    <property type="evidence" value="ECO:0007669"/>
    <property type="project" value="TreeGrafter"/>
</dbReference>
<evidence type="ECO:0000256" key="6">
    <source>
        <dbReference type="ARBA" id="ARBA00023134"/>
    </source>
</evidence>
<dbReference type="FunFam" id="3.90.550.10:FF:000046">
    <property type="entry name" value="Mannose-1-phosphate guanylyltransferase (GDP)"/>
    <property type="match status" value="1"/>
</dbReference>
<dbReference type="Pfam" id="PF00483">
    <property type="entry name" value="NTP_transferase"/>
    <property type="match status" value="1"/>
</dbReference>
<dbReference type="SUPFAM" id="SSF53448">
    <property type="entry name" value="Nucleotide-diphospho-sugar transferases"/>
    <property type="match status" value="1"/>
</dbReference>
<evidence type="ECO:0000313" key="9">
    <source>
        <dbReference type="EMBL" id="MBO8467870.1"/>
    </source>
</evidence>
<dbReference type="AlphaFoldDB" id="A0A9D9NCA1"/>
<organism evidence="9 10">
    <name type="scientific">Candidatus Cryptobacteroides faecipullorum</name>
    <dbReference type="NCBI Taxonomy" id="2840764"/>
    <lineage>
        <taxon>Bacteria</taxon>
        <taxon>Pseudomonadati</taxon>
        <taxon>Bacteroidota</taxon>
        <taxon>Bacteroidia</taxon>
        <taxon>Bacteroidales</taxon>
        <taxon>Candidatus Cryptobacteroides</taxon>
    </lineage>
</organism>
<feature type="domain" description="Nucleotidyl transferase" evidence="8">
    <location>
        <begin position="8"/>
        <end position="279"/>
    </location>
</feature>
<dbReference type="Gene3D" id="3.90.550.10">
    <property type="entry name" value="Spore Coat Polysaccharide Biosynthesis Protein SpsA, Chain A"/>
    <property type="match status" value="1"/>
</dbReference>
<sequence length="357" mass="39399">MDTNSTHVVIMAGGIGSRLWPLSTPEMPKQFIDVLGTGKSMIRMTVERFLPVCDIRNFWVVTSVNYVNLVAEQLPEIPEDHILAEPQPRNTAPCIAYACWKIAGRYPEANIIVTPADALVLKTDEFASVMKQALGFSAGGEKIVTVGITPDRPETAYGYICAGKNAVRNITKVRAFKEKPDLATAKAYLDSGNYYWNAGIFVWTARTIISQIRKYAPQIAGIMDNLAGYFYSDDESRYLSELFPQCEKISIDYAVMEKSDDIYVISDDLGWSDLGNWSAVGAHLERDSNGNAAVGSDVRFFGCRNCIAHVQDADTAVIEGLEDCIVSAKGGKLLVCHLSEEQKIKDFSAPRRFGPEN</sequence>
<dbReference type="PANTHER" id="PTHR46390:SF1">
    <property type="entry name" value="MANNOSE-1-PHOSPHATE GUANYLYLTRANSFERASE"/>
    <property type="match status" value="1"/>
</dbReference>
<evidence type="ECO:0000259" key="8">
    <source>
        <dbReference type="Pfam" id="PF00483"/>
    </source>
</evidence>
<accession>A0A9D9NCA1</accession>
<dbReference type="InterPro" id="IPR049577">
    <property type="entry name" value="GMPP_N"/>
</dbReference>
<dbReference type="GO" id="GO:0004475">
    <property type="term" value="F:mannose-1-phosphate guanylyltransferase (GTP) activity"/>
    <property type="evidence" value="ECO:0007669"/>
    <property type="project" value="UniProtKB-EC"/>
</dbReference>
<evidence type="ECO:0000256" key="3">
    <source>
        <dbReference type="ARBA" id="ARBA00022679"/>
    </source>
</evidence>
<evidence type="ECO:0000256" key="7">
    <source>
        <dbReference type="ARBA" id="ARBA00047343"/>
    </source>
</evidence>
<comment type="caution">
    <text evidence="9">The sequence shown here is derived from an EMBL/GenBank/DDBJ whole genome shotgun (WGS) entry which is preliminary data.</text>
</comment>
<comment type="similarity">
    <text evidence="1">Belongs to the mannose-6-phosphate isomerase type 2 family.</text>
</comment>
<protein>
    <recommendedName>
        <fullName evidence="2">mannose-1-phosphate guanylyltransferase</fullName>
        <ecNumber evidence="2">2.7.7.13</ecNumber>
    </recommendedName>
</protein>
<keyword evidence="3" id="KW-0808">Transferase</keyword>
<evidence type="ECO:0000256" key="5">
    <source>
        <dbReference type="ARBA" id="ARBA00022741"/>
    </source>
</evidence>
<evidence type="ECO:0000313" key="10">
    <source>
        <dbReference type="Proteomes" id="UP000823660"/>
    </source>
</evidence>
<reference evidence="9" key="2">
    <citation type="journal article" date="2021" name="PeerJ">
        <title>Extensive microbial diversity within the chicken gut microbiome revealed by metagenomics and culture.</title>
        <authorList>
            <person name="Gilroy R."/>
            <person name="Ravi A."/>
            <person name="Getino M."/>
            <person name="Pursley I."/>
            <person name="Horton D.L."/>
            <person name="Alikhan N.F."/>
            <person name="Baker D."/>
            <person name="Gharbi K."/>
            <person name="Hall N."/>
            <person name="Watson M."/>
            <person name="Adriaenssens E.M."/>
            <person name="Foster-Nyarko E."/>
            <person name="Jarju S."/>
            <person name="Secka A."/>
            <person name="Antonio M."/>
            <person name="Oren A."/>
            <person name="Chaudhuri R.R."/>
            <person name="La Ragione R."/>
            <person name="Hildebrand F."/>
            <person name="Pallen M.J."/>
        </authorList>
    </citation>
    <scope>NUCLEOTIDE SEQUENCE</scope>
    <source>
        <strain evidence="9">B1-15692</strain>
    </source>
</reference>
<comment type="catalytic activity">
    <reaction evidence="7">
        <text>alpha-D-mannose 1-phosphate + GTP + H(+) = GDP-alpha-D-mannose + diphosphate</text>
        <dbReference type="Rhea" id="RHEA:15229"/>
        <dbReference type="ChEBI" id="CHEBI:15378"/>
        <dbReference type="ChEBI" id="CHEBI:33019"/>
        <dbReference type="ChEBI" id="CHEBI:37565"/>
        <dbReference type="ChEBI" id="CHEBI:57527"/>
        <dbReference type="ChEBI" id="CHEBI:58409"/>
        <dbReference type="EC" id="2.7.7.13"/>
    </reaction>
</comment>
<dbReference type="EMBL" id="JADIMH010000060">
    <property type="protein sequence ID" value="MBO8467870.1"/>
    <property type="molecule type" value="Genomic_DNA"/>
</dbReference>
<evidence type="ECO:0000256" key="2">
    <source>
        <dbReference type="ARBA" id="ARBA00012387"/>
    </source>
</evidence>
<keyword evidence="4 9" id="KW-0548">Nucleotidyltransferase</keyword>
<evidence type="ECO:0000256" key="1">
    <source>
        <dbReference type="ARBA" id="ARBA00006115"/>
    </source>
</evidence>
<dbReference type="GO" id="GO:0005525">
    <property type="term" value="F:GTP binding"/>
    <property type="evidence" value="ECO:0007669"/>
    <property type="project" value="UniProtKB-KW"/>
</dbReference>
<dbReference type="Proteomes" id="UP000823660">
    <property type="component" value="Unassembled WGS sequence"/>
</dbReference>
<reference evidence="9" key="1">
    <citation type="submission" date="2020-10" db="EMBL/GenBank/DDBJ databases">
        <authorList>
            <person name="Gilroy R."/>
        </authorList>
    </citation>
    <scope>NUCLEOTIDE SEQUENCE</scope>
    <source>
        <strain evidence="9">B1-15692</strain>
    </source>
</reference>
<dbReference type="SUPFAM" id="SSF159283">
    <property type="entry name" value="Guanosine diphospho-D-mannose pyrophosphorylase/mannose-6-phosphate isomerase linker domain"/>
    <property type="match status" value="1"/>
</dbReference>
<proteinExistence type="inferred from homology"/>
<dbReference type="InterPro" id="IPR005835">
    <property type="entry name" value="NTP_transferase_dom"/>
</dbReference>